<feature type="region of interest" description="Disordered" evidence="1">
    <location>
        <begin position="136"/>
        <end position="162"/>
    </location>
</feature>
<dbReference type="AlphaFoldDB" id="A0ABD3MFF0"/>
<dbReference type="EMBL" id="JALLBG020000206">
    <property type="protein sequence ID" value="KAL3759285.1"/>
    <property type="molecule type" value="Genomic_DNA"/>
</dbReference>
<gene>
    <name evidence="2" type="ORF">ACHAWU_002086</name>
</gene>
<feature type="region of interest" description="Disordered" evidence="1">
    <location>
        <begin position="380"/>
        <end position="418"/>
    </location>
</feature>
<feature type="region of interest" description="Disordered" evidence="1">
    <location>
        <begin position="266"/>
        <end position="289"/>
    </location>
</feature>
<sequence length="606" mass="67188">MRDVNSFTANVKTGGAIAKEFTTSIITSTSSLNDDDVDQLVDELIASVNTDGGGGDDDDDDDRRPKKLIKGCVVELEPADDDEVGSEGEEVEQMVIRGTDADTENERHVEESAGAKQNGYSSLASTTPPVRYNDRLSPNNHHPHQHSFSTLRPNNDGFSSLPSTTTPTNAYYRFIVRRGPVGHIVASSTLVAVQWIHTYVPYLYQLMSFILLKFRIYNPQLLHERDRKQQQQQQRLRSRSRYNTATTTNKKSGGLLKSKFNFFRKSKQEEHHHHHQQQQKQQQQAMLQKHADELAANKLKQLYKTMKTGGAGFGMLSEVKYRYLSVAFRRKHGLGKEYCMEKPRNFMGEIIVMGSLGTGTTDENLGVGLSSLEDFISDDESNEREGVVGQHKSISGVRSDKSKRGRRQRSQVQTLRGKQKVNSDWVVEAFSRRHPPRYTNFEALSTTANTTSGKVNNMVPITSLWTAVDRDAIVEAAHASRVADASVDRREGSRGGVVSHGRIIRGNNDDDDSPLGIEAGSGAGSSAYSASKMFQSVITRVGSNGRVFGAYPNDALPIEQCAHERGVVGLASKYGYGDWKTASGDREDSDDNEGNDDLWGGDLDFE</sequence>
<dbReference type="Proteomes" id="UP001530293">
    <property type="component" value="Unassembled WGS sequence"/>
</dbReference>
<feature type="region of interest" description="Disordered" evidence="1">
    <location>
        <begin position="100"/>
        <end position="124"/>
    </location>
</feature>
<feature type="region of interest" description="Disordered" evidence="1">
    <location>
        <begin position="491"/>
        <end position="526"/>
    </location>
</feature>
<feature type="region of interest" description="Disordered" evidence="1">
    <location>
        <begin position="579"/>
        <end position="606"/>
    </location>
</feature>
<protein>
    <submittedName>
        <fullName evidence="2">Uncharacterized protein</fullName>
    </submittedName>
</protein>
<feature type="compositionally biased region" description="Basic and acidic residues" evidence="1">
    <location>
        <begin position="104"/>
        <end position="113"/>
    </location>
</feature>
<accession>A0ABD3MFF0</accession>
<evidence type="ECO:0000256" key="1">
    <source>
        <dbReference type="SAM" id="MobiDB-lite"/>
    </source>
</evidence>
<comment type="caution">
    <text evidence="2">The sequence shown here is derived from an EMBL/GenBank/DDBJ whole genome shotgun (WGS) entry which is preliminary data.</text>
</comment>
<feature type="compositionally biased region" description="Acidic residues" evidence="1">
    <location>
        <begin position="587"/>
        <end position="596"/>
    </location>
</feature>
<keyword evidence="3" id="KW-1185">Reference proteome</keyword>
<organism evidence="2 3">
    <name type="scientific">Discostella pseudostelligera</name>
    <dbReference type="NCBI Taxonomy" id="259834"/>
    <lineage>
        <taxon>Eukaryota</taxon>
        <taxon>Sar</taxon>
        <taxon>Stramenopiles</taxon>
        <taxon>Ochrophyta</taxon>
        <taxon>Bacillariophyta</taxon>
        <taxon>Coscinodiscophyceae</taxon>
        <taxon>Thalassiosirophycidae</taxon>
        <taxon>Stephanodiscales</taxon>
        <taxon>Stephanodiscaceae</taxon>
        <taxon>Discostella</taxon>
    </lineage>
</organism>
<evidence type="ECO:0000313" key="2">
    <source>
        <dbReference type="EMBL" id="KAL3759285.1"/>
    </source>
</evidence>
<feature type="compositionally biased region" description="Polar residues" evidence="1">
    <location>
        <begin position="242"/>
        <end position="251"/>
    </location>
</feature>
<reference evidence="2 3" key="1">
    <citation type="submission" date="2024-10" db="EMBL/GenBank/DDBJ databases">
        <title>Updated reference genomes for cyclostephanoid diatoms.</title>
        <authorList>
            <person name="Roberts W.R."/>
            <person name="Alverson A.J."/>
        </authorList>
    </citation>
    <scope>NUCLEOTIDE SEQUENCE [LARGE SCALE GENOMIC DNA]</scope>
    <source>
        <strain evidence="2 3">AJA232-27</strain>
    </source>
</reference>
<name>A0ABD3MFF0_9STRA</name>
<feature type="region of interest" description="Disordered" evidence="1">
    <location>
        <begin position="225"/>
        <end position="253"/>
    </location>
</feature>
<evidence type="ECO:0000313" key="3">
    <source>
        <dbReference type="Proteomes" id="UP001530293"/>
    </source>
</evidence>
<proteinExistence type="predicted"/>